<dbReference type="InterPro" id="IPR050309">
    <property type="entry name" value="Type-B_Carboxylest/Lipase"/>
</dbReference>
<keyword evidence="8" id="KW-1185">Reference proteome</keyword>
<dbReference type="KEGG" id="fas:105263082"/>
<evidence type="ECO:0000313" key="9">
    <source>
        <dbReference type="RefSeq" id="XP_011297371.1"/>
    </source>
</evidence>
<keyword evidence="3 6" id="KW-0378">Hydrolase</keyword>
<dbReference type="GeneID" id="105263082"/>
<evidence type="ECO:0000256" key="4">
    <source>
        <dbReference type="ARBA" id="ARBA00023157"/>
    </source>
</evidence>
<comment type="similarity">
    <text evidence="1 6">Belongs to the type-B carboxylesterase/lipase family.</text>
</comment>
<reference evidence="9" key="1">
    <citation type="submission" date="2025-08" db="UniProtKB">
        <authorList>
            <consortium name="RefSeq"/>
        </authorList>
    </citation>
    <scope>IDENTIFICATION</scope>
    <source>
        <strain evidence="9">USDA-PBARC FA_bdor</strain>
        <tissue evidence="9">Whole organism</tissue>
    </source>
</reference>
<feature type="signal peptide" evidence="6">
    <location>
        <begin position="1"/>
        <end position="22"/>
    </location>
</feature>
<dbReference type="PANTHER" id="PTHR11559">
    <property type="entry name" value="CARBOXYLESTERASE"/>
    <property type="match status" value="1"/>
</dbReference>
<keyword evidence="6" id="KW-0732">Signal</keyword>
<proteinExistence type="inferred from homology"/>
<dbReference type="PROSITE" id="PS00122">
    <property type="entry name" value="CARBOXYLESTERASE_B_1"/>
    <property type="match status" value="1"/>
</dbReference>
<organism evidence="8 9">
    <name type="scientific">Fopius arisanus</name>
    <dbReference type="NCBI Taxonomy" id="64838"/>
    <lineage>
        <taxon>Eukaryota</taxon>
        <taxon>Metazoa</taxon>
        <taxon>Ecdysozoa</taxon>
        <taxon>Arthropoda</taxon>
        <taxon>Hexapoda</taxon>
        <taxon>Insecta</taxon>
        <taxon>Pterygota</taxon>
        <taxon>Neoptera</taxon>
        <taxon>Endopterygota</taxon>
        <taxon>Hymenoptera</taxon>
        <taxon>Apocrita</taxon>
        <taxon>Ichneumonoidea</taxon>
        <taxon>Braconidae</taxon>
        <taxon>Opiinae</taxon>
        <taxon>Fopius</taxon>
    </lineage>
</organism>
<gene>
    <name evidence="9" type="primary">LOC105263082</name>
</gene>
<evidence type="ECO:0000259" key="7">
    <source>
        <dbReference type="Pfam" id="PF00135"/>
    </source>
</evidence>
<dbReference type="InterPro" id="IPR002018">
    <property type="entry name" value="CarbesteraseB"/>
</dbReference>
<dbReference type="Proteomes" id="UP000694866">
    <property type="component" value="Unplaced"/>
</dbReference>
<name>A0A9R1TS91_9HYME</name>
<evidence type="ECO:0000256" key="5">
    <source>
        <dbReference type="ARBA" id="ARBA00023180"/>
    </source>
</evidence>
<protein>
    <recommendedName>
        <fullName evidence="6">Carboxylic ester hydrolase</fullName>
        <ecNumber evidence="6">3.1.1.-</ecNumber>
    </recommendedName>
</protein>
<keyword evidence="2" id="KW-0719">Serine esterase</keyword>
<dbReference type="SUPFAM" id="SSF53474">
    <property type="entry name" value="alpha/beta-Hydrolases"/>
    <property type="match status" value="1"/>
</dbReference>
<keyword evidence="5" id="KW-0325">Glycoprotein</keyword>
<dbReference type="OrthoDB" id="19653at2759"/>
<evidence type="ECO:0000256" key="3">
    <source>
        <dbReference type="ARBA" id="ARBA00022801"/>
    </source>
</evidence>
<feature type="chain" id="PRO_5040527816" description="Carboxylic ester hydrolase" evidence="6">
    <location>
        <begin position="23"/>
        <end position="562"/>
    </location>
</feature>
<dbReference type="RefSeq" id="XP_011297371.1">
    <property type="nucleotide sequence ID" value="XM_011299069.1"/>
</dbReference>
<evidence type="ECO:0000256" key="2">
    <source>
        <dbReference type="ARBA" id="ARBA00022487"/>
    </source>
</evidence>
<dbReference type="AlphaFoldDB" id="A0A9R1TS91"/>
<evidence type="ECO:0000313" key="8">
    <source>
        <dbReference type="Proteomes" id="UP000694866"/>
    </source>
</evidence>
<feature type="domain" description="Carboxylesterase type B" evidence="7">
    <location>
        <begin position="27"/>
        <end position="546"/>
    </location>
</feature>
<dbReference type="Gene3D" id="3.40.50.1820">
    <property type="entry name" value="alpha/beta hydrolase"/>
    <property type="match status" value="1"/>
</dbReference>
<dbReference type="InterPro" id="IPR019826">
    <property type="entry name" value="Carboxylesterase_B_AS"/>
</dbReference>
<dbReference type="Pfam" id="PF00135">
    <property type="entry name" value="COesterase"/>
    <property type="match status" value="1"/>
</dbReference>
<dbReference type="InterPro" id="IPR029058">
    <property type="entry name" value="AB_hydrolase_fold"/>
</dbReference>
<evidence type="ECO:0000256" key="6">
    <source>
        <dbReference type="RuleBase" id="RU361235"/>
    </source>
</evidence>
<dbReference type="GO" id="GO:0052689">
    <property type="term" value="F:carboxylic ester hydrolase activity"/>
    <property type="evidence" value="ECO:0007669"/>
    <property type="project" value="UniProtKB-KW"/>
</dbReference>
<sequence>MARLFILSALIIGLMLGSGTSGNSSENPEVTFTLGKAKGSFFESRLGKRIYAFRGLRYAEAPIGHLRFNLAVPAKPWTNVFDASEEGPSCPRTGGQNKSDDCLRLNVYTTKLGAETKRPVIVFFHPGAFVGFSGQSYVFGPQYLLDEDVVLVTVNYRLGAIGFTATGDALAPGNLGLKDQVEALRWVQRNICPFGGDPNSVTIVGYSAGAWSTALHMLSPMSKGLFHRVVSMSGAPTKPAPMPHEQIEIAKKQATLVGCPNDTTKRMLSCMENVPHEKMVSTFGEFMEWHDSPIRVWGPVVEPDIPGVERFIVGQPDELIRQGKFHKVPFMAGTTRDEFASLARLPVVEARKGNNSIFDDLNENWDHIAPIIFSYERNTTKSKEISRQLRDFYFKGEKIGLGNWEKLGQLYADSIVKFPVHRMVNLVAANSDQPVYYYHFVYQGRKSYYVWPDTRKPMGVGHHDELMYLFFMKVFFPFLESDAPEIPTVEHLTAMWASFAKTGNPIPRDNPLFKGITWDGFTPENKKYLEINNTLTMKRDVNGARMEAFDRIFPLAPLESKD</sequence>
<dbReference type="EC" id="3.1.1.-" evidence="6"/>
<keyword evidence="4" id="KW-1015">Disulfide bond</keyword>
<accession>A0A9R1TS91</accession>
<evidence type="ECO:0000256" key="1">
    <source>
        <dbReference type="ARBA" id="ARBA00005964"/>
    </source>
</evidence>